<accession>A0A1M6VTI3</accession>
<reference evidence="2" key="1">
    <citation type="submission" date="2016-11" db="EMBL/GenBank/DDBJ databases">
        <authorList>
            <person name="Varghese N."/>
            <person name="Submissions S."/>
        </authorList>
    </citation>
    <scope>NUCLEOTIDE SEQUENCE [LARGE SCALE GENOMIC DNA]</scope>
    <source>
        <strain evidence="2">DSM 22212</strain>
    </source>
</reference>
<dbReference type="RefSeq" id="WP_072715938.1">
    <property type="nucleotide sequence ID" value="NZ_FRAU01000007.1"/>
</dbReference>
<dbReference type="OrthoDB" id="1495187at2"/>
<evidence type="ECO:0000313" key="1">
    <source>
        <dbReference type="EMBL" id="SHK84833.1"/>
    </source>
</evidence>
<sequence>MDPTLHQKQGINHLKRVLAYAPMVAENGRAQVHLTQEDWFVVADTLFRMHTPKEMLPPEIQEYRLTNENRTIELVTPDLVIEVEMF</sequence>
<dbReference type="AlphaFoldDB" id="A0A1M6VTI3"/>
<organism evidence="1 2">
    <name type="scientific">Rhodothermus profundi</name>
    <dbReference type="NCBI Taxonomy" id="633813"/>
    <lineage>
        <taxon>Bacteria</taxon>
        <taxon>Pseudomonadati</taxon>
        <taxon>Rhodothermota</taxon>
        <taxon>Rhodothermia</taxon>
        <taxon>Rhodothermales</taxon>
        <taxon>Rhodothermaceae</taxon>
        <taxon>Rhodothermus</taxon>
    </lineage>
</organism>
<dbReference type="EMBL" id="FRAU01000007">
    <property type="protein sequence ID" value="SHK84833.1"/>
    <property type="molecule type" value="Genomic_DNA"/>
</dbReference>
<dbReference type="Proteomes" id="UP000185812">
    <property type="component" value="Unassembled WGS sequence"/>
</dbReference>
<gene>
    <name evidence="1" type="ORF">SAMN04488087_2110</name>
</gene>
<proteinExistence type="predicted"/>
<keyword evidence="2" id="KW-1185">Reference proteome</keyword>
<evidence type="ECO:0000313" key="2">
    <source>
        <dbReference type="Proteomes" id="UP000185812"/>
    </source>
</evidence>
<name>A0A1M6VTI3_9BACT</name>
<protein>
    <submittedName>
        <fullName evidence="1">Uncharacterized protein</fullName>
    </submittedName>
</protein>